<evidence type="ECO:0000259" key="2">
    <source>
        <dbReference type="PROSITE" id="PS50175"/>
    </source>
</evidence>
<organism evidence="3 4">
    <name type="scientific">Infirmifilum lucidum</name>
    <dbReference type="NCBI Taxonomy" id="2776706"/>
    <lineage>
        <taxon>Archaea</taxon>
        <taxon>Thermoproteota</taxon>
        <taxon>Thermoprotei</taxon>
        <taxon>Thermofilales</taxon>
        <taxon>Thermofilaceae</taxon>
        <taxon>Infirmifilum</taxon>
    </lineage>
</organism>
<evidence type="ECO:0000313" key="3">
    <source>
        <dbReference type="EMBL" id="QOJ79216.1"/>
    </source>
</evidence>
<dbReference type="AlphaFoldDB" id="A0A7L9FK08"/>
<reference evidence="3 4" key="1">
    <citation type="submission" date="2020-10" db="EMBL/GenBank/DDBJ databases">
        <title>Thermofilum lucidum 3507LT sp. nov. a novel member of Thermofilaceae family isolated from Chile hot spring, and proposal of description order Thermofilales.</title>
        <authorList>
            <person name="Zayulina K.S."/>
            <person name="Elcheninov A.G."/>
            <person name="Toshchakov S.V."/>
            <person name="Kublanov I.V."/>
        </authorList>
    </citation>
    <scope>NUCLEOTIDE SEQUENCE [LARGE SCALE GENOMIC DNA]</scope>
    <source>
        <strain evidence="3 4">3507LT</strain>
    </source>
</reference>
<keyword evidence="3" id="KW-0645">Protease</keyword>
<dbReference type="EMBL" id="CP062310">
    <property type="protein sequence ID" value="QOJ79216.1"/>
    <property type="molecule type" value="Genomic_DNA"/>
</dbReference>
<proteinExistence type="predicted"/>
<dbReference type="PROSITE" id="PS50175">
    <property type="entry name" value="ASP_PROT_RETROV"/>
    <property type="match status" value="1"/>
</dbReference>
<dbReference type="RefSeq" id="WP_192819188.1">
    <property type="nucleotide sequence ID" value="NZ_CP062310.1"/>
</dbReference>
<dbReference type="Proteomes" id="UP000594121">
    <property type="component" value="Chromosome"/>
</dbReference>
<dbReference type="KEGG" id="thel:IG193_01775"/>
<name>A0A7L9FK08_9CREN</name>
<dbReference type="GO" id="GO:0006508">
    <property type="term" value="P:proteolysis"/>
    <property type="evidence" value="ECO:0007669"/>
    <property type="project" value="UniProtKB-KW"/>
</dbReference>
<dbReference type="PROSITE" id="PS00141">
    <property type="entry name" value="ASP_PROTEASE"/>
    <property type="match status" value="1"/>
</dbReference>
<feature type="domain" description="Peptidase A2" evidence="2">
    <location>
        <begin position="19"/>
        <end position="101"/>
    </location>
</feature>
<keyword evidence="1" id="KW-0378">Hydrolase</keyword>
<dbReference type="GO" id="GO:0004190">
    <property type="term" value="F:aspartic-type endopeptidase activity"/>
    <property type="evidence" value="ECO:0007669"/>
    <property type="project" value="InterPro"/>
</dbReference>
<dbReference type="InterPro" id="IPR001969">
    <property type="entry name" value="Aspartic_peptidase_AS"/>
</dbReference>
<keyword evidence="4" id="KW-1185">Reference proteome</keyword>
<dbReference type="InterPro" id="IPR021109">
    <property type="entry name" value="Peptidase_aspartic_dom_sf"/>
</dbReference>
<protein>
    <submittedName>
        <fullName evidence="3">Aspartyl protease family protein</fullName>
    </submittedName>
</protein>
<gene>
    <name evidence="3" type="ORF">IG193_01775</name>
</gene>
<sequence>MGVVFIEGKVKGPAGEESVRFLVDSGATYTVLPEEVWRKIGLTPLREHEFVLADGRTVKRKVSECYISLPQGEGHTPVVLGEADDQALLGTVTLEILGLVLNPFKRTLEPMRMFLA</sequence>
<dbReference type="SUPFAM" id="SSF50630">
    <property type="entry name" value="Acid proteases"/>
    <property type="match status" value="1"/>
</dbReference>
<dbReference type="Pfam" id="PF13650">
    <property type="entry name" value="Asp_protease_2"/>
    <property type="match status" value="1"/>
</dbReference>
<dbReference type="InterPro" id="IPR001995">
    <property type="entry name" value="Peptidase_A2_cat"/>
</dbReference>
<dbReference type="CDD" id="cd00303">
    <property type="entry name" value="retropepsin_like"/>
    <property type="match status" value="1"/>
</dbReference>
<evidence type="ECO:0000256" key="1">
    <source>
        <dbReference type="ARBA" id="ARBA00022801"/>
    </source>
</evidence>
<dbReference type="InParanoid" id="A0A7L9FK08"/>
<evidence type="ECO:0000313" key="4">
    <source>
        <dbReference type="Proteomes" id="UP000594121"/>
    </source>
</evidence>
<dbReference type="Gene3D" id="2.40.70.10">
    <property type="entry name" value="Acid Proteases"/>
    <property type="match status" value="1"/>
</dbReference>
<dbReference type="GeneID" id="59148585"/>
<accession>A0A7L9FK08</accession>